<dbReference type="InterPro" id="IPR011010">
    <property type="entry name" value="DNA_brk_join_enz"/>
</dbReference>
<feature type="domain" description="Tyr recombinase" evidence="6">
    <location>
        <begin position="157"/>
        <end position="338"/>
    </location>
</feature>
<dbReference type="RefSeq" id="WP_012176148.1">
    <property type="nucleotide sequence ID" value="NC_009943.1"/>
</dbReference>
<dbReference type="PANTHER" id="PTHR30349">
    <property type="entry name" value="PHAGE INTEGRASE-RELATED"/>
    <property type="match status" value="1"/>
</dbReference>
<dbReference type="EMBL" id="CP000859">
    <property type="protein sequence ID" value="ABW68537.1"/>
    <property type="molecule type" value="Genomic_DNA"/>
</dbReference>
<evidence type="ECO:0000259" key="6">
    <source>
        <dbReference type="PROSITE" id="PS51898"/>
    </source>
</evidence>
<dbReference type="Gene3D" id="1.10.443.10">
    <property type="entry name" value="Intergrase catalytic core"/>
    <property type="match status" value="1"/>
</dbReference>
<evidence type="ECO:0000313" key="9">
    <source>
        <dbReference type="Proteomes" id="UP000008561"/>
    </source>
</evidence>
<evidence type="ECO:0000256" key="5">
    <source>
        <dbReference type="PROSITE-ProRule" id="PRU01248"/>
    </source>
</evidence>
<dbReference type="GO" id="GO:0015074">
    <property type="term" value="P:DNA integration"/>
    <property type="evidence" value="ECO:0007669"/>
    <property type="project" value="UniProtKB-KW"/>
</dbReference>
<dbReference type="STRING" id="96561.Dole_2734"/>
<comment type="similarity">
    <text evidence="1">Belongs to the 'phage' integrase family.</text>
</comment>
<reference evidence="8 9" key="1">
    <citation type="submission" date="2007-10" db="EMBL/GenBank/DDBJ databases">
        <title>Complete sequence of Desulfococcus oleovorans Hxd3.</title>
        <authorList>
            <consortium name="US DOE Joint Genome Institute"/>
            <person name="Copeland A."/>
            <person name="Lucas S."/>
            <person name="Lapidus A."/>
            <person name="Barry K."/>
            <person name="Glavina del Rio T."/>
            <person name="Dalin E."/>
            <person name="Tice H."/>
            <person name="Pitluck S."/>
            <person name="Kiss H."/>
            <person name="Brettin T."/>
            <person name="Bruce D."/>
            <person name="Detter J.C."/>
            <person name="Han C."/>
            <person name="Schmutz J."/>
            <person name="Larimer F."/>
            <person name="Land M."/>
            <person name="Hauser L."/>
            <person name="Kyrpides N."/>
            <person name="Kim E."/>
            <person name="Wawrik B."/>
            <person name="Richardson P."/>
        </authorList>
    </citation>
    <scope>NUCLEOTIDE SEQUENCE [LARGE SCALE GENOMIC DNA]</scope>
    <source>
        <strain evidence="9">DSM 6200 / JCM 39069 / Hxd3</strain>
    </source>
</reference>
<keyword evidence="2" id="KW-0229">DNA integration</keyword>
<name>A8ZXF8_DESOH</name>
<evidence type="ECO:0000256" key="3">
    <source>
        <dbReference type="ARBA" id="ARBA00023125"/>
    </source>
</evidence>
<keyword evidence="3 5" id="KW-0238">DNA-binding</keyword>
<dbReference type="GO" id="GO:0006310">
    <property type="term" value="P:DNA recombination"/>
    <property type="evidence" value="ECO:0007669"/>
    <property type="project" value="UniProtKB-KW"/>
</dbReference>
<dbReference type="InterPro" id="IPR050090">
    <property type="entry name" value="Tyrosine_recombinase_XerCD"/>
</dbReference>
<evidence type="ECO:0000256" key="4">
    <source>
        <dbReference type="ARBA" id="ARBA00023172"/>
    </source>
</evidence>
<dbReference type="InterPro" id="IPR002104">
    <property type="entry name" value="Integrase_catalytic"/>
</dbReference>
<keyword evidence="4" id="KW-0233">DNA recombination</keyword>
<dbReference type="HOGENOM" id="CLU_065764_0_0_7"/>
<feature type="domain" description="Core-binding (CB)" evidence="7">
    <location>
        <begin position="56"/>
        <end position="136"/>
    </location>
</feature>
<evidence type="ECO:0000256" key="2">
    <source>
        <dbReference type="ARBA" id="ARBA00022908"/>
    </source>
</evidence>
<keyword evidence="9" id="KW-1185">Reference proteome</keyword>
<dbReference type="PROSITE" id="PS51898">
    <property type="entry name" value="TYR_RECOMBINASE"/>
    <property type="match status" value="1"/>
</dbReference>
<proteinExistence type="inferred from homology"/>
<dbReference type="PANTHER" id="PTHR30349:SF64">
    <property type="entry name" value="PROPHAGE INTEGRASE INTD-RELATED"/>
    <property type="match status" value="1"/>
</dbReference>
<dbReference type="SUPFAM" id="SSF56349">
    <property type="entry name" value="DNA breaking-rejoining enzymes"/>
    <property type="match status" value="1"/>
</dbReference>
<dbReference type="InterPro" id="IPR013762">
    <property type="entry name" value="Integrase-like_cat_sf"/>
</dbReference>
<dbReference type="KEGG" id="dol:Dole_2734"/>
<dbReference type="InterPro" id="IPR010998">
    <property type="entry name" value="Integrase_recombinase_N"/>
</dbReference>
<dbReference type="GO" id="GO:0003677">
    <property type="term" value="F:DNA binding"/>
    <property type="evidence" value="ECO:0007669"/>
    <property type="project" value="UniProtKB-UniRule"/>
</dbReference>
<dbReference type="Gene3D" id="1.10.150.130">
    <property type="match status" value="1"/>
</dbReference>
<dbReference type="InterPro" id="IPR044068">
    <property type="entry name" value="CB"/>
</dbReference>
<organism evidence="8 9">
    <name type="scientific">Desulfosudis oleivorans (strain DSM 6200 / JCM 39069 / Hxd3)</name>
    <name type="common">Desulfococcus oleovorans</name>
    <dbReference type="NCBI Taxonomy" id="96561"/>
    <lineage>
        <taxon>Bacteria</taxon>
        <taxon>Pseudomonadati</taxon>
        <taxon>Thermodesulfobacteriota</taxon>
        <taxon>Desulfobacteria</taxon>
        <taxon>Desulfobacterales</taxon>
        <taxon>Desulfosudaceae</taxon>
        <taxon>Desulfosudis</taxon>
    </lineage>
</organism>
<dbReference type="eggNOG" id="COG4974">
    <property type="taxonomic scope" value="Bacteria"/>
</dbReference>
<evidence type="ECO:0000259" key="7">
    <source>
        <dbReference type="PROSITE" id="PS51900"/>
    </source>
</evidence>
<dbReference type="PROSITE" id="PS51900">
    <property type="entry name" value="CB"/>
    <property type="match status" value="1"/>
</dbReference>
<gene>
    <name evidence="8" type="ordered locus">Dole_2734</name>
</gene>
<accession>A8ZXF8</accession>
<dbReference type="Pfam" id="PF00589">
    <property type="entry name" value="Phage_integrase"/>
    <property type="match status" value="1"/>
</dbReference>
<sequence>MSIWKTKWGYRAEFMHRGKRILAKGFFKYKDEARQWIKKEKEIAKNRQRYSSPDNLSLWYLAQKYLADCKLNYSQKTFDEKEFCLTRFYNAVGDIDVTEIQPYTILDFINDRAIQQSNNAANKDRKNLKAFYSWLRDYYNILYDPVAVVRKKSHTTKTRRIIPIQDILKIIEAAEGQDRVMIEAYWHTGARKSEIFRWKWAEDINFEERWVRLGTRKSRDRAMSYEKLWMNDDLYQQLSWQWDNRFPDSPYVFCNLDERSEHYGKPYVSRQRFIKGLCKTAEVLTFNYHDLRHTVAKYLNDLQNVPLKKVQQVLRHQKQTTTEIYVAGNYTNTREVMSLLEIKELKKHEKNSLSFSLSGKPKAA</sequence>
<dbReference type="Proteomes" id="UP000008561">
    <property type="component" value="Chromosome"/>
</dbReference>
<evidence type="ECO:0000256" key="1">
    <source>
        <dbReference type="ARBA" id="ARBA00008857"/>
    </source>
</evidence>
<protein>
    <submittedName>
        <fullName evidence="8">Integrase family protein</fullName>
    </submittedName>
</protein>
<evidence type="ECO:0000313" key="8">
    <source>
        <dbReference type="EMBL" id="ABW68537.1"/>
    </source>
</evidence>
<dbReference type="AlphaFoldDB" id="A8ZXF8"/>